<dbReference type="SUPFAM" id="SSF55008">
    <property type="entry name" value="HMA, heavy metal-associated domain"/>
    <property type="match status" value="1"/>
</dbReference>
<evidence type="ECO:0000256" key="1">
    <source>
        <dbReference type="SAM" id="SignalP"/>
    </source>
</evidence>
<dbReference type="InterPro" id="IPR006121">
    <property type="entry name" value="HMA_dom"/>
</dbReference>
<dbReference type="PROSITE" id="PS50846">
    <property type="entry name" value="HMA_2"/>
    <property type="match status" value="1"/>
</dbReference>
<dbReference type="RefSeq" id="WP_105216335.1">
    <property type="nucleotide sequence ID" value="NZ_CP027062.1"/>
</dbReference>
<protein>
    <submittedName>
        <fullName evidence="3">ATPase</fullName>
    </submittedName>
</protein>
<reference evidence="3 4" key="1">
    <citation type="submission" date="2018-02" db="EMBL/GenBank/DDBJ databases">
        <title>Genomic analysis of the strain RR4-38 isolated from a seawater recirculating aquaculture system.</title>
        <authorList>
            <person name="Kim Y.-S."/>
            <person name="Jang Y.H."/>
            <person name="Kim K.-H."/>
        </authorList>
    </citation>
    <scope>NUCLEOTIDE SEQUENCE [LARGE SCALE GENOMIC DNA]</scope>
    <source>
        <strain evidence="3 4">RR4-38</strain>
    </source>
</reference>
<proteinExistence type="predicted"/>
<evidence type="ECO:0000259" key="2">
    <source>
        <dbReference type="PROSITE" id="PS50846"/>
    </source>
</evidence>
<gene>
    <name evidence="3" type="ORF">C5O00_07860</name>
</gene>
<evidence type="ECO:0000313" key="3">
    <source>
        <dbReference type="EMBL" id="AVI51094.1"/>
    </source>
</evidence>
<dbReference type="AlphaFoldDB" id="A0A2S0HX14"/>
<organism evidence="3 4">
    <name type="scientific">Pukyongia salina</name>
    <dbReference type="NCBI Taxonomy" id="2094025"/>
    <lineage>
        <taxon>Bacteria</taxon>
        <taxon>Pseudomonadati</taxon>
        <taxon>Bacteroidota</taxon>
        <taxon>Flavobacteriia</taxon>
        <taxon>Flavobacteriales</taxon>
        <taxon>Flavobacteriaceae</taxon>
        <taxon>Pukyongia</taxon>
    </lineage>
</organism>
<dbReference type="InterPro" id="IPR036163">
    <property type="entry name" value="HMA_dom_sf"/>
</dbReference>
<dbReference type="Gene3D" id="3.30.70.100">
    <property type="match status" value="1"/>
</dbReference>
<name>A0A2S0HX14_9FLAO</name>
<dbReference type="GO" id="GO:0046872">
    <property type="term" value="F:metal ion binding"/>
    <property type="evidence" value="ECO:0007669"/>
    <property type="project" value="InterPro"/>
</dbReference>
<sequence length="119" mass="13417">MKRLLVVTLVFFTMATTYGQNKSARAVIEVDGVCGMCKERIEKASIRTKGVKSAVWSIETHELSLIYDERKTNLKTIQANIAAVGHDTKAIKATEEAYLSVHECCRYRDLAVKNEHKKN</sequence>
<keyword evidence="4" id="KW-1185">Reference proteome</keyword>
<dbReference type="KEGG" id="aue:C5O00_07860"/>
<dbReference type="Proteomes" id="UP000238442">
    <property type="component" value="Chromosome"/>
</dbReference>
<feature type="domain" description="HMA" evidence="2">
    <location>
        <begin position="21"/>
        <end position="89"/>
    </location>
</feature>
<dbReference type="CDD" id="cd00371">
    <property type="entry name" value="HMA"/>
    <property type="match status" value="1"/>
</dbReference>
<keyword evidence="1" id="KW-0732">Signal</keyword>
<feature type="chain" id="PRO_5015601954" evidence="1">
    <location>
        <begin position="20"/>
        <end position="119"/>
    </location>
</feature>
<dbReference type="EMBL" id="CP027062">
    <property type="protein sequence ID" value="AVI51094.1"/>
    <property type="molecule type" value="Genomic_DNA"/>
</dbReference>
<dbReference type="OrthoDB" id="5513217at2"/>
<feature type="signal peptide" evidence="1">
    <location>
        <begin position="1"/>
        <end position="19"/>
    </location>
</feature>
<dbReference type="Pfam" id="PF00403">
    <property type="entry name" value="HMA"/>
    <property type="match status" value="1"/>
</dbReference>
<accession>A0A2S0HX14</accession>
<evidence type="ECO:0000313" key="4">
    <source>
        <dbReference type="Proteomes" id="UP000238442"/>
    </source>
</evidence>